<dbReference type="Gene3D" id="2.30.42.10">
    <property type="match status" value="2"/>
</dbReference>
<evidence type="ECO:0000256" key="4">
    <source>
        <dbReference type="ARBA" id="ARBA00023034"/>
    </source>
</evidence>
<dbReference type="Proteomes" id="UP000070412">
    <property type="component" value="Unassembled WGS sequence"/>
</dbReference>
<dbReference type="Pfam" id="PF04495">
    <property type="entry name" value="GRASP55_65"/>
    <property type="match status" value="1"/>
</dbReference>
<feature type="region of interest" description="Disordered" evidence="6">
    <location>
        <begin position="347"/>
        <end position="374"/>
    </location>
</feature>
<evidence type="ECO:0000313" key="8">
    <source>
        <dbReference type="EMBL" id="KAF7490493.1"/>
    </source>
</evidence>
<name>A0A834RAP3_SARSC</name>
<dbReference type="InterPro" id="IPR036034">
    <property type="entry name" value="PDZ_sf"/>
</dbReference>
<reference evidence="10" key="1">
    <citation type="journal article" date="2020" name="PLoS Negl. Trop. Dis.">
        <title>High-quality nuclear genome for Sarcoptes scabiei-A critical resource for a neglected parasite.</title>
        <authorList>
            <person name="Korhonen P.K."/>
            <person name="Gasser R.B."/>
            <person name="Ma G."/>
            <person name="Wang T."/>
            <person name="Stroehlein A.J."/>
            <person name="Young N.D."/>
            <person name="Ang C.S."/>
            <person name="Fernando D.D."/>
            <person name="Lu H.C."/>
            <person name="Taylor S."/>
            <person name="Reynolds S.L."/>
            <person name="Mofiz E."/>
            <person name="Najaraj S.H."/>
            <person name="Gowda H."/>
            <person name="Madugundu A."/>
            <person name="Renuse S."/>
            <person name="Holt D."/>
            <person name="Pandey A."/>
            <person name="Papenfuss A.T."/>
            <person name="Fischer K."/>
        </authorList>
    </citation>
    <scope>NUCLEOTIDE SEQUENCE [LARGE SCALE GENOMIC DNA]</scope>
</reference>
<keyword evidence="3" id="KW-0677">Repeat</keyword>
<keyword evidence="10" id="KW-1185">Reference proteome</keyword>
<evidence type="ECO:0000256" key="1">
    <source>
        <dbReference type="ARBA" id="ARBA00004394"/>
    </source>
</evidence>
<accession>A0A834RAP3</accession>
<comment type="similarity">
    <text evidence="2">Belongs to the GORASP family.</text>
</comment>
<dbReference type="InterPro" id="IPR007583">
    <property type="entry name" value="GRASP55_65"/>
</dbReference>
<dbReference type="FunFam" id="2.30.42.10:FF:000026">
    <property type="entry name" value="Golgi reassembly stacking protein 2"/>
    <property type="match status" value="1"/>
</dbReference>
<dbReference type="PANTHER" id="PTHR12893:SF0">
    <property type="entry name" value="GRASP65"/>
    <property type="match status" value="1"/>
</dbReference>
<reference evidence="8" key="2">
    <citation type="submission" date="2020-01" db="EMBL/GenBank/DDBJ databases">
        <authorList>
            <person name="Korhonen P.K.K."/>
            <person name="Guangxu M.G."/>
            <person name="Wang T.W."/>
            <person name="Stroehlein A.J.S."/>
            <person name="Young N.D."/>
            <person name="Ang C.-S.A."/>
            <person name="Fernando D.W.F."/>
            <person name="Lu H.L."/>
            <person name="Taylor S.T."/>
            <person name="Ehtesham M.E.M."/>
            <person name="Najaraj S.H.N."/>
            <person name="Harsha G.H.G."/>
            <person name="Madugundu A.M."/>
            <person name="Renuse S.R."/>
            <person name="Holt D.H."/>
            <person name="Pandey A.P."/>
            <person name="Papenfuss A.P."/>
            <person name="Gasser R.B.G."/>
            <person name="Fischer K.F."/>
        </authorList>
    </citation>
    <scope>NUCLEOTIDE SEQUENCE</scope>
    <source>
        <strain evidence="8">SSS_KF_BRIS2020</strain>
    </source>
</reference>
<gene>
    <name evidence="8" type="primary">SSS_837g</name>
    <name evidence="8" type="ORF">SSS_837</name>
</gene>
<dbReference type="PROSITE" id="PS51865">
    <property type="entry name" value="PDZ_GRASP"/>
    <property type="match status" value="2"/>
</dbReference>
<comment type="subcellular location">
    <subcellularLocation>
        <location evidence="1">Golgi apparatus membrane</location>
    </subcellularLocation>
</comment>
<evidence type="ECO:0000256" key="5">
    <source>
        <dbReference type="ARBA" id="ARBA00023136"/>
    </source>
</evidence>
<evidence type="ECO:0000313" key="10">
    <source>
        <dbReference type="Proteomes" id="UP000070412"/>
    </source>
</evidence>
<reference evidence="9" key="3">
    <citation type="submission" date="2022-06" db="UniProtKB">
        <authorList>
            <consortium name="EnsemblMetazoa"/>
        </authorList>
    </citation>
    <scope>IDENTIFICATION</scope>
</reference>
<dbReference type="EnsemblMetazoa" id="SSS_837s_mrna">
    <property type="protein sequence ID" value="KAF7490493.1"/>
    <property type="gene ID" value="SSS_837"/>
</dbReference>
<dbReference type="OrthoDB" id="3318at2759"/>
<evidence type="ECO:0000259" key="7">
    <source>
        <dbReference type="PROSITE" id="PS51865"/>
    </source>
</evidence>
<feature type="domain" description="PDZ GRASP-type" evidence="7">
    <location>
        <begin position="61"/>
        <end position="142"/>
    </location>
</feature>
<feature type="domain" description="PDZ GRASP-type" evidence="7">
    <location>
        <begin position="1"/>
        <end position="55"/>
    </location>
</feature>
<sequence length="468" mass="50490">MNDDLKDILKSHLDKQLKLLVYNSKHQNVRCVEIVPSNNWNGQGLLGVSIRFASFESANENVWHILDVAPNSPASVAGLQSYSDYIIGADSFLQDTDDIFNLIQTYESKPLKLFVYNSETDCCREHWGGSGLLGCDIGYGYLHRIPKPKSNQYPLTDQNKQPVISSQQPSISKPPAANIITSAINSAQSDVANQSYPVSTPYMAPHALSLPSTLHSSNSSTISVLPSTTTNVTISQAPIVANLPPSIGPSHSTVSVSKTYSTSNETSVIDPRPSLRPASDFQQSNTTYFTPSTLYSNHLVGQPSWTTGPTSSVSNMTSNSSFPTINNPVNTYDDAYLAQTLASSLNLDRTSEVSQNQPPRTGPTGDSFSYNLTSAPRPSMPFNESIKPQFRPPPVSGISSAPQSTSNLPSIGHQINFSNRFGSVIPPMENIQIFNPTALQSNTVSSINAASTDFVPKSVPITPVTSST</sequence>
<dbReference type="SUPFAM" id="SSF50156">
    <property type="entry name" value="PDZ domain-like"/>
    <property type="match status" value="1"/>
</dbReference>
<proteinExistence type="inferred from homology"/>
<keyword evidence="4" id="KW-0333">Golgi apparatus</keyword>
<keyword evidence="5" id="KW-0472">Membrane</keyword>
<dbReference type="GO" id="GO:0000139">
    <property type="term" value="C:Golgi membrane"/>
    <property type="evidence" value="ECO:0007669"/>
    <property type="project" value="UniProtKB-SubCell"/>
</dbReference>
<evidence type="ECO:0000256" key="6">
    <source>
        <dbReference type="SAM" id="MobiDB-lite"/>
    </source>
</evidence>
<evidence type="ECO:0000313" key="9">
    <source>
        <dbReference type="EnsemblMetazoa" id="KAF7490493.1"/>
    </source>
</evidence>
<protein>
    <submittedName>
        <fullName evidence="8">Golgi reassembly-stacking protein 1</fullName>
    </submittedName>
</protein>
<dbReference type="InterPro" id="IPR024958">
    <property type="entry name" value="GRASP_PDZ"/>
</dbReference>
<dbReference type="AlphaFoldDB" id="A0A834RAP3"/>
<evidence type="ECO:0000256" key="2">
    <source>
        <dbReference type="ARBA" id="ARBA00007144"/>
    </source>
</evidence>
<organism evidence="8">
    <name type="scientific">Sarcoptes scabiei</name>
    <name type="common">Itch mite</name>
    <name type="synonym">Acarus scabiei</name>
    <dbReference type="NCBI Taxonomy" id="52283"/>
    <lineage>
        <taxon>Eukaryota</taxon>
        <taxon>Metazoa</taxon>
        <taxon>Ecdysozoa</taxon>
        <taxon>Arthropoda</taxon>
        <taxon>Chelicerata</taxon>
        <taxon>Arachnida</taxon>
        <taxon>Acari</taxon>
        <taxon>Acariformes</taxon>
        <taxon>Sarcoptiformes</taxon>
        <taxon>Astigmata</taxon>
        <taxon>Psoroptidia</taxon>
        <taxon>Sarcoptoidea</taxon>
        <taxon>Sarcoptidae</taxon>
        <taxon>Sarcoptinae</taxon>
        <taxon>Sarcoptes</taxon>
    </lineage>
</organism>
<evidence type="ECO:0000256" key="3">
    <source>
        <dbReference type="ARBA" id="ARBA00022737"/>
    </source>
</evidence>
<dbReference type="PANTHER" id="PTHR12893">
    <property type="entry name" value="GOLGI REASSEMBLY STACKING PROTEIN GRASP"/>
    <property type="match status" value="1"/>
</dbReference>
<dbReference type="EMBL" id="WVUK01000062">
    <property type="protein sequence ID" value="KAF7490493.1"/>
    <property type="molecule type" value="Genomic_DNA"/>
</dbReference>
<dbReference type="GO" id="GO:0007030">
    <property type="term" value="P:Golgi organization"/>
    <property type="evidence" value="ECO:0007669"/>
    <property type="project" value="TreeGrafter"/>
</dbReference>